<reference evidence="4" key="1">
    <citation type="journal article" date="2019" name="Int. J. Syst. Evol. Microbiol.">
        <title>The Global Catalogue of Microorganisms (GCM) 10K type strain sequencing project: providing services to taxonomists for standard genome sequencing and annotation.</title>
        <authorList>
            <consortium name="The Broad Institute Genomics Platform"/>
            <consortium name="The Broad Institute Genome Sequencing Center for Infectious Disease"/>
            <person name="Wu L."/>
            <person name="Ma J."/>
        </authorList>
    </citation>
    <scope>NUCLEOTIDE SEQUENCE [LARGE SCALE GENOMIC DNA]</scope>
    <source>
        <strain evidence="4">CGMCC 4.7357</strain>
    </source>
</reference>
<comment type="caution">
    <text evidence="3">The sequence shown here is derived from an EMBL/GenBank/DDBJ whole genome shotgun (WGS) entry which is preliminary data.</text>
</comment>
<feature type="chain" id="PRO_5045220140" evidence="2">
    <location>
        <begin position="27"/>
        <end position="226"/>
    </location>
</feature>
<evidence type="ECO:0000256" key="2">
    <source>
        <dbReference type="SAM" id="SignalP"/>
    </source>
</evidence>
<accession>A0ABV9A3E3</accession>
<dbReference type="Proteomes" id="UP001595997">
    <property type="component" value="Unassembled WGS sequence"/>
</dbReference>
<dbReference type="InterPro" id="IPR027304">
    <property type="entry name" value="Trigger_fact/SurA_dom_sf"/>
</dbReference>
<dbReference type="PROSITE" id="PS51257">
    <property type="entry name" value="PROKAR_LIPOPROTEIN"/>
    <property type="match status" value="1"/>
</dbReference>
<name>A0ABV9A3E3_9ACTN</name>
<feature type="signal peptide" evidence="2">
    <location>
        <begin position="1"/>
        <end position="26"/>
    </location>
</feature>
<dbReference type="PANTHER" id="PTHR47245">
    <property type="entry name" value="PEPTIDYLPROLYL ISOMERASE"/>
    <property type="match status" value="1"/>
</dbReference>
<dbReference type="InterPro" id="IPR050245">
    <property type="entry name" value="PrsA_foldase"/>
</dbReference>
<gene>
    <name evidence="3" type="ORF">ACFPA8_08795</name>
</gene>
<dbReference type="EMBL" id="JBHSFH010000005">
    <property type="protein sequence ID" value="MFC4494230.1"/>
    <property type="molecule type" value="Genomic_DNA"/>
</dbReference>
<dbReference type="PROSITE" id="PS51318">
    <property type="entry name" value="TAT"/>
    <property type="match status" value="1"/>
</dbReference>
<evidence type="ECO:0000313" key="3">
    <source>
        <dbReference type="EMBL" id="MFC4494230.1"/>
    </source>
</evidence>
<evidence type="ECO:0000313" key="4">
    <source>
        <dbReference type="Proteomes" id="UP001595997"/>
    </source>
</evidence>
<evidence type="ECO:0000256" key="1">
    <source>
        <dbReference type="SAM" id="MobiDB-lite"/>
    </source>
</evidence>
<protein>
    <submittedName>
        <fullName evidence="3">SurA N-terminal domain-containing protein</fullName>
    </submittedName>
</protein>
<organism evidence="3 4">
    <name type="scientific">Streptomyces ovatisporus</name>
    <dbReference type="NCBI Taxonomy" id="1128682"/>
    <lineage>
        <taxon>Bacteria</taxon>
        <taxon>Bacillati</taxon>
        <taxon>Actinomycetota</taxon>
        <taxon>Actinomycetes</taxon>
        <taxon>Kitasatosporales</taxon>
        <taxon>Streptomycetaceae</taxon>
        <taxon>Streptomyces</taxon>
    </lineage>
</organism>
<keyword evidence="2" id="KW-0732">Signal</keyword>
<dbReference type="PANTHER" id="PTHR47245:SF2">
    <property type="entry name" value="PEPTIDYL-PROLYL CIS-TRANS ISOMERASE HP_0175-RELATED"/>
    <property type="match status" value="1"/>
</dbReference>
<keyword evidence="4" id="KW-1185">Reference proteome</keyword>
<dbReference type="RefSeq" id="WP_386444921.1">
    <property type="nucleotide sequence ID" value="NZ_JBHSFH010000005.1"/>
</dbReference>
<dbReference type="InterPro" id="IPR006311">
    <property type="entry name" value="TAT_signal"/>
</dbReference>
<dbReference type="SUPFAM" id="SSF109998">
    <property type="entry name" value="Triger factor/SurA peptide-binding domain-like"/>
    <property type="match status" value="1"/>
</dbReference>
<dbReference type="Gene3D" id="1.10.4030.10">
    <property type="entry name" value="Porin chaperone SurA, peptide-binding domain"/>
    <property type="match status" value="1"/>
</dbReference>
<sequence length="226" mass="24287">MHSSTKGSRRRRSALTVCGAATLLVAAPLLTACGNDAHPGAAAVLGGERITMGQLQAKVKDVRDAQREIPRGEEIIKGSGQLTRATLDNLIRERIVEKAADDAGVSVTRREVGEARAQLEKQAGGAKKLKEALLQQQAIAPGDIDNRLRMQLAVDKIAKAAGIQPGSPESNKALADKFSKTSEGMHISVNPRFGKWDAKQSVLGNQNEPWLRDISGRQADRQQQQS</sequence>
<dbReference type="Pfam" id="PF13624">
    <property type="entry name" value="SurA_N_3"/>
    <property type="match status" value="1"/>
</dbReference>
<feature type="region of interest" description="Disordered" evidence="1">
    <location>
        <begin position="204"/>
        <end position="226"/>
    </location>
</feature>
<feature type="compositionally biased region" description="Basic and acidic residues" evidence="1">
    <location>
        <begin position="210"/>
        <end position="220"/>
    </location>
</feature>
<proteinExistence type="predicted"/>